<dbReference type="Proteomes" id="UP000507470">
    <property type="component" value="Unassembled WGS sequence"/>
</dbReference>
<evidence type="ECO:0000313" key="3">
    <source>
        <dbReference type="Proteomes" id="UP000507470"/>
    </source>
</evidence>
<feature type="compositionally biased region" description="Low complexity" evidence="1">
    <location>
        <begin position="78"/>
        <end position="88"/>
    </location>
</feature>
<evidence type="ECO:0000313" key="2">
    <source>
        <dbReference type="EMBL" id="CAC5396017.1"/>
    </source>
</evidence>
<accession>A0A6J8CLE7</accession>
<organism evidence="2 3">
    <name type="scientific">Mytilus coruscus</name>
    <name type="common">Sea mussel</name>
    <dbReference type="NCBI Taxonomy" id="42192"/>
    <lineage>
        <taxon>Eukaryota</taxon>
        <taxon>Metazoa</taxon>
        <taxon>Spiralia</taxon>
        <taxon>Lophotrochozoa</taxon>
        <taxon>Mollusca</taxon>
        <taxon>Bivalvia</taxon>
        <taxon>Autobranchia</taxon>
        <taxon>Pteriomorphia</taxon>
        <taxon>Mytilida</taxon>
        <taxon>Mytiloidea</taxon>
        <taxon>Mytilidae</taxon>
        <taxon>Mytilinae</taxon>
        <taxon>Mytilus</taxon>
    </lineage>
</organism>
<feature type="region of interest" description="Disordered" evidence="1">
    <location>
        <begin position="78"/>
        <end position="101"/>
    </location>
</feature>
<proteinExistence type="predicted"/>
<dbReference type="AlphaFoldDB" id="A0A6J8CLE7"/>
<evidence type="ECO:0000256" key="1">
    <source>
        <dbReference type="SAM" id="MobiDB-lite"/>
    </source>
</evidence>
<sequence>MATRQITRLLLIDSIRILYFGLIFYMVGNDAKVKDRTDDSYIPIDDVVVKGTNKTTYSYDKPVLLDFRQLYRSNISKPKKSSIQSKPNVSLEVRKRPPSTGGVNCTEDAMFQTVDPYLHDLKVEGIHFPKHILYVRLKWCGLLQHRTTTFKEEVEEKEMKLYVSQYHAPKSKDVS</sequence>
<reference evidence="2 3" key="1">
    <citation type="submission" date="2020-06" db="EMBL/GenBank/DDBJ databases">
        <authorList>
            <person name="Li R."/>
            <person name="Bekaert M."/>
        </authorList>
    </citation>
    <scope>NUCLEOTIDE SEQUENCE [LARGE SCALE GENOMIC DNA]</scope>
    <source>
        <strain evidence="3">wild</strain>
    </source>
</reference>
<name>A0A6J8CLE7_MYTCO</name>
<gene>
    <name evidence="2" type="ORF">MCOR_30626</name>
</gene>
<protein>
    <submittedName>
        <fullName evidence="2">Uncharacterized protein</fullName>
    </submittedName>
</protein>
<dbReference type="EMBL" id="CACVKT020005600">
    <property type="protein sequence ID" value="CAC5396017.1"/>
    <property type="molecule type" value="Genomic_DNA"/>
</dbReference>
<keyword evidence="3" id="KW-1185">Reference proteome</keyword>